<reference evidence="3 4" key="1">
    <citation type="journal article" date="2018" name="BMC Genomics">
        <title>Genomic comparison of Trypanosoma conorhini and Trypanosoma rangeli to Trypanosoma cruzi strains of high and low virulence.</title>
        <authorList>
            <person name="Bradwell K.R."/>
            <person name="Koparde V.N."/>
            <person name="Matveyev A.V."/>
            <person name="Serrano M.G."/>
            <person name="Alves J.M."/>
            <person name="Parikh H."/>
            <person name="Huang B."/>
            <person name="Lee V."/>
            <person name="Espinosa-Alvarez O."/>
            <person name="Ortiz P.A."/>
            <person name="Costa-Martins A.G."/>
            <person name="Teixeira M.M."/>
            <person name="Buck G.A."/>
        </authorList>
    </citation>
    <scope>NUCLEOTIDE SEQUENCE [LARGE SCALE GENOMIC DNA]</scope>
    <source>
        <strain evidence="3 4">AM80</strain>
    </source>
</reference>
<dbReference type="InterPro" id="IPR011992">
    <property type="entry name" value="EF-hand-dom_pair"/>
</dbReference>
<dbReference type="Pfam" id="PF00036">
    <property type="entry name" value="EF-hand_1"/>
    <property type="match status" value="1"/>
</dbReference>
<dbReference type="GO" id="GO:0005509">
    <property type="term" value="F:calcium ion binding"/>
    <property type="evidence" value="ECO:0007669"/>
    <property type="project" value="InterPro"/>
</dbReference>
<comment type="caution">
    <text evidence="3">The sequence shown here is derived from an EMBL/GenBank/DDBJ whole genome shotgun (WGS) entry which is preliminary data.</text>
</comment>
<evidence type="ECO:0000259" key="2">
    <source>
        <dbReference type="PROSITE" id="PS50222"/>
    </source>
</evidence>
<dbReference type="PROSITE" id="PS00018">
    <property type="entry name" value="EF_HAND_1"/>
    <property type="match status" value="2"/>
</dbReference>
<dbReference type="PROSITE" id="PS50222">
    <property type="entry name" value="EF_HAND_2"/>
    <property type="match status" value="2"/>
</dbReference>
<dbReference type="InterPro" id="IPR002048">
    <property type="entry name" value="EF_hand_dom"/>
</dbReference>
<protein>
    <submittedName>
        <fullName evidence="3">Putative calmodulin</fullName>
    </submittedName>
</protein>
<dbReference type="RefSeq" id="XP_029239658.1">
    <property type="nucleotide sequence ID" value="XM_029380466.1"/>
</dbReference>
<dbReference type="SUPFAM" id="SSF47473">
    <property type="entry name" value="EF-hand"/>
    <property type="match status" value="1"/>
</dbReference>
<organism evidence="3 4">
    <name type="scientific">Trypanosoma rangeli</name>
    <dbReference type="NCBI Taxonomy" id="5698"/>
    <lineage>
        <taxon>Eukaryota</taxon>
        <taxon>Discoba</taxon>
        <taxon>Euglenozoa</taxon>
        <taxon>Kinetoplastea</taxon>
        <taxon>Metakinetoplastina</taxon>
        <taxon>Trypanosomatida</taxon>
        <taxon>Trypanosomatidae</taxon>
        <taxon>Trypanosoma</taxon>
        <taxon>Herpetosoma</taxon>
    </lineage>
</organism>
<dbReference type="CDD" id="cd00051">
    <property type="entry name" value="EFh"/>
    <property type="match status" value="1"/>
</dbReference>
<evidence type="ECO:0000313" key="3">
    <source>
        <dbReference type="EMBL" id="RNF07144.1"/>
    </source>
</evidence>
<accession>A0A422NP00</accession>
<feature type="domain" description="EF-hand" evidence="2">
    <location>
        <begin position="18"/>
        <end position="53"/>
    </location>
</feature>
<dbReference type="GeneID" id="40327432"/>
<dbReference type="Proteomes" id="UP000283634">
    <property type="component" value="Unassembled WGS sequence"/>
</dbReference>
<gene>
    <name evidence="3" type="ORF">TraAM80_03499</name>
</gene>
<proteinExistence type="predicted"/>
<dbReference type="SMART" id="SM00054">
    <property type="entry name" value="EFh"/>
    <property type="match status" value="3"/>
</dbReference>
<dbReference type="EMBL" id="MKGL01000093">
    <property type="protein sequence ID" value="RNF07144.1"/>
    <property type="molecule type" value="Genomic_DNA"/>
</dbReference>
<keyword evidence="1" id="KW-0106">Calcium</keyword>
<dbReference type="OMA" id="CEANHST"/>
<dbReference type="AlphaFoldDB" id="A0A422NP00"/>
<keyword evidence="4" id="KW-1185">Reference proteome</keyword>
<dbReference type="Pfam" id="PF13202">
    <property type="entry name" value="EF-hand_5"/>
    <property type="match status" value="1"/>
</dbReference>
<evidence type="ECO:0000256" key="1">
    <source>
        <dbReference type="ARBA" id="ARBA00022837"/>
    </source>
</evidence>
<sequence length="588" mass="65646">MRYTLGLGASECGYLSAEELRLVRDSFIYLDTDGDGVVRLQELRDAFRDGMLAMESPGSEALDFSAYLELFAPHINMVRQLAVNVSVDLLDDEMCLLEAAFDNMDTNGDGVIDEEELCGALTESLGMCEANHSTIWLTGVVMARVDRDADRRITASDFIRALQEDGGVVPRQLITLCLKTQMERDRLQAAASCRGSGVFTPLCRPFSPHGVFLVLRVADSLLCNEAILTAAQFCASFNDGLIGLQQLLCNTPEELASHLCCRALLLSPHPGTMGGIDCRRFLDLILDDPRRMLLNVPSHACRLESSMCHLAGLSYNVGRQLALILWSPDLDAYTVQQLDELPQRLRDTFPAMKGSALWSIVRYCTAAAAVTSNGTFSLRQLVRRLTIRFCVLPCGYTGKLWRRLSPQERCRIRFLMLRTPVEDFYTMTRKQLWERVRASLLNSDEFLDQEPVASAVATCLESMILVQKMPLEKVRQTIAQESWPPSDELPGEDCRMDIAVKMMMLDLGREGLSAVTNLLDRLNTVSDGIINERLLLSTLHGVVRRLRPCWSNARVNGAVFDVVLSCELTEEGECVKCSGLLERLRQVQ</sequence>
<dbReference type="VEuPathDB" id="TriTrypDB:TRSC58_05503"/>
<dbReference type="OrthoDB" id="26525at2759"/>
<dbReference type="Gene3D" id="1.10.238.10">
    <property type="entry name" value="EF-hand"/>
    <property type="match status" value="1"/>
</dbReference>
<feature type="domain" description="EF-hand" evidence="2">
    <location>
        <begin position="97"/>
        <end position="127"/>
    </location>
</feature>
<evidence type="ECO:0000313" key="4">
    <source>
        <dbReference type="Proteomes" id="UP000283634"/>
    </source>
</evidence>
<dbReference type="InterPro" id="IPR018247">
    <property type="entry name" value="EF_Hand_1_Ca_BS"/>
</dbReference>
<name>A0A422NP00_TRYRA</name>